<protein>
    <recommendedName>
        <fullName evidence="6">NACHT domain-containing protein</fullName>
    </recommendedName>
</protein>
<dbReference type="InterPro" id="IPR056884">
    <property type="entry name" value="NPHP3-like_N"/>
</dbReference>
<reference evidence="4" key="1">
    <citation type="journal article" date="2021" name="Nat. Commun.">
        <title>Genetic determinants of endophytism in the Arabidopsis root mycobiome.</title>
        <authorList>
            <person name="Mesny F."/>
            <person name="Miyauchi S."/>
            <person name="Thiergart T."/>
            <person name="Pickel B."/>
            <person name="Atanasova L."/>
            <person name="Karlsson M."/>
            <person name="Huettel B."/>
            <person name="Barry K.W."/>
            <person name="Haridas S."/>
            <person name="Chen C."/>
            <person name="Bauer D."/>
            <person name="Andreopoulos W."/>
            <person name="Pangilinan J."/>
            <person name="LaButti K."/>
            <person name="Riley R."/>
            <person name="Lipzen A."/>
            <person name="Clum A."/>
            <person name="Drula E."/>
            <person name="Henrissat B."/>
            <person name="Kohler A."/>
            <person name="Grigoriev I.V."/>
            <person name="Martin F.M."/>
            <person name="Hacquard S."/>
        </authorList>
    </citation>
    <scope>NUCLEOTIDE SEQUENCE</scope>
    <source>
        <strain evidence="4">MPI-SDFR-AT-0068</strain>
    </source>
</reference>
<dbReference type="AlphaFoldDB" id="A0A8K0RM65"/>
<dbReference type="Gene3D" id="3.40.50.300">
    <property type="entry name" value="P-loop containing nucleotide triphosphate hydrolases"/>
    <property type="match status" value="1"/>
</dbReference>
<feature type="domain" description="GPI inositol-deacylase winged helix" evidence="2">
    <location>
        <begin position="332"/>
        <end position="410"/>
    </location>
</feature>
<accession>A0A8K0RM65</accession>
<evidence type="ECO:0000259" key="3">
    <source>
        <dbReference type="Pfam" id="PF24883"/>
    </source>
</evidence>
<dbReference type="PANTHER" id="PTHR10039">
    <property type="entry name" value="AMELOGENIN"/>
    <property type="match status" value="1"/>
</dbReference>
<dbReference type="Proteomes" id="UP000813427">
    <property type="component" value="Unassembled WGS sequence"/>
</dbReference>
<proteinExistence type="predicted"/>
<dbReference type="InterPro" id="IPR054471">
    <property type="entry name" value="GPIID_WHD"/>
</dbReference>
<keyword evidence="1" id="KW-0677">Repeat</keyword>
<evidence type="ECO:0000313" key="4">
    <source>
        <dbReference type="EMBL" id="KAH7231109.1"/>
    </source>
</evidence>
<name>A0A8K0RM65_9HYPO</name>
<evidence type="ECO:0008006" key="6">
    <source>
        <dbReference type="Google" id="ProtNLM"/>
    </source>
</evidence>
<dbReference type="Pfam" id="PF22939">
    <property type="entry name" value="WHD_GPIID"/>
    <property type="match status" value="1"/>
</dbReference>
<feature type="non-terminal residue" evidence="4">
    <location>
        <position position="503"/>
    </location>
</feature>
<sequence>MGTVITVSRGIQEIVRRQHDQERVTILEWLTPIDYAPQQNDFISRRLTGTCQWLLDSAEYQAWLKTEKQTLFCPGIPGAGKTILTSSVVDDLCNKFQNDATVGIAYLYCNFQRQDEQKIDDLLASLLKQLAQGQASFPGSLKDLYDRHKEKRTRPLEDEVLRALQSVAGLYSRVFIIVDALDECQASDGCRARFLAELFNLQTRHGTNIFATSRFIPEIVGCFKGDITLEIRASSDDVERYLEGHMGQLPSFINQNRQFQEEIKSGISKAVDGMILLAQIYLGSLDDKLTPKAIRNALKDFQRQNLGPDRDKKLYLLSEAYDQTMKRIKGQKTDLKELAMRVLSWITCAKRPLTTLELQHALAVEVGEPEFDEENLPQIADMVSVCAGLVTVDEESNIIRLVHYTTQEYFERMQTNWFPNAQADITAVCVTYLSYTVFESGFCGTDEEFEERLQLNPLYDYAAHNWGHHARTASMENKMIVNLLESEAKVSASSQTLMASKSY</sequence>
<gene>
    <name evidence="4" type="ORF">BKA59DRAFT_409338</name>
</gene>
<evidence type="ECO:0000259" key="2">
    <source>
        <dbReference type="Pfam" id="PF22939"/>
    </source>
</evidence>
<comment type="caution">
    <text evidence="4">The sequence shown here is derived from an EMBL/GenBank/DDBJ whole genome shotgun (WGS) entry which is preliminary data.</text>
</comment>
<dbReference type="SUPFAM" id="SSF52540">
    <property type="entry name" value="P-loop containing nucleoside triphosphate hydrolases"/>
    <property type="match status" value="1"/>
</dbReference>
<dbReference type="PANTHER" id="PTHR10039:SF15">
    <property type="entry name" value="NACHT DOMAIN-CONTAINING PROTEIN"/>
    <property type="match status" value="1"/>
</dbReference>
<evidence type="ECO:0000313" key="5">
    <source>
        <dbReference type="Proteomes" id="UP000813427"/>
    </source>
</evidence>
<dbReference type="OrthoDB" id="1577640at2759"/>
<feature type="domain" description="Nephrocystin 3-like N-terminal" evidence="3">
    <location>
        <begin position="49"/>
        <end position="214"/>
    </location>
</feature>
<dbReference type="InterPro" id="IPR027417">
    <property type="entry name" value="P-loop_NTPase"/>
</dbReference>
<evidence type="ECO:0000256" key="1">
    <source>
        <dbReference type="ARBA" id="ARBA00022737"/>
    </source>
</evidence>
<keyword evidence="5" id="KW-1185">Reference proteome</keyword>
<dbReference type="EMBL" id="JAGPXF010000009">
    <property type="protein sequence ID" value="KAH7231109.1"/>
    <property type="molecule type" value="Genomic_DNA"/>
</dbReference>
<dbReference type="Pfam" id="PF24883">
    <property type="entry name" value="NPHP3_N"/>
    <property type="match status" value="1"/>
</dbReference>
<organism evidence="4 5">
    <name type="scientific">Fusarium tricinctum</name>
    <dbReference type="NCBI Taxonomy" id="61284"/>
    <lineage>
        <taxon>Eukaryota</taxon>
        <taxon>Fungi</taxon>
        <taxon>Dikarya</taxon>
        <taxon>Ascomycota</taxon>
        <taxon>Pezizomycotina</taxon>
        <taxon>Sordariomycetes</taxon>
        <taxon>Hypocreomycetidae</taxon>
        <taxon>Hypocreales</taxon>
        <taxon>Nectriaceae</taxon>
        <taxon>Fusarium</taxon>
        <taxon>Fusarium tricinctum species complex</taxon>
    </lineage>
</organism>